<keyword evidence="1" id="KW-0812">Transmembrane</keyword>
<name>K9WW47_9NOST</name>
<evidence type="ECO:0000313" key="3">
    <source>
        <dbReference type="Proteomes" id="UP000010475"/>
    </source>
</evidence>
<protein>
    <submittedName>
        <fullName evidence="2">Uncharacterized protein</fullName>
    </submittedName>
</protein>
<feature type="transmembrane region" description="Helical" evidence="1">
    <location>
        <begin position="105"/>
        <end position="123"/>
    </location>
</feature>
<accession>K9WW47</accession>
<gene>
    <name evidence="2" type="ORF">Cylst_1453</name>
</gene>
<evidence type="ECO:0000256" key="1">
    <source>
        <dbReference type="SAM" id="Phobius"/>
    </source>
</evidence>
<feature type="transmembrane region" description="Helical" evidence="1">
    <location>
        <begin position="75"/>
        <end position="93"/>
    </location>
</feature>
<feature type="transmembrane region" description="Helical" evidence="1">
    <location>
        <begin position="170"/>
        <end position="192"/>
    </location>
</feature>
<dbReference type="KEGG" id="csg:Cylst_1453"/>
<feature type="transmembrane region" description="Helical" evidence="1">
    <location>
        <begin position="135"/>
        <end position="158"/>
    </location>
</feature>
<dbReference type="HOGENOM" id="CLU_784629_0_0_3"/>
<dbReference type="Proteomes" id="UP000010475">
    <property type="component" value="Chromosome"/>
</dbReference>
<organism evidence="2 3">
    <name type="scientific">Cylindrospermum stagnale PCC 7417</name>
    <dbReference type="NCBI Taxonomy" id="56107"/>
    <lineage>
        <taxon>Bacteria</taxon>
        <taxon>Bacillati</taxon>
        <taxon>Cyanobacteriota</taxon>
        <taxon>Cyanophyceae</taxon>
        <taxon>Nostocales</taxon>
        <taxon>Nostocaceae</taxon>
        <taxon>Cylindrospermum</taxon>
    </lineage>
</organism>
<dbReference type="RefSeq" id="WP_015206993.1">
    <property type="nucleotide sequence ID" value="NC_019757.1"/>
</dbReference>
<keyword evidence="3" id="KW-1185">Reference proteome</keyword>
<proteinExistence type="predicted"/>
<sequence>MEASLINFKKPNNRHFYAYQRNGEFTSGLNVDYANIENTIIVPTDDIDKDLQAIDLGLAKPKELIYFSVRAIPKLNIRITISLALIFTFLSLLSKNKTMSLDGTLFVYLISCGFGVYIASWIVQKLYYFVGETRANVSSTIFGITSILTISPTLVYGLNLGMKWSLFDSLMYLICSVFVIPGLTTFLSSINIKHHPGVKEIKYEWQINGRVYSAHSSENENDKPVLYPKGGRGLYPLNPIEYRTLIAYQQARGNRQKAKELMTSWHTKPLVTEKVRRLWSLRQFNLPRRAGIFLFRIGASSLGILLEAIAKQTKVEYLYISVNWLKVQGINRVFWIYQECESRLKHLIALQES</sequence>
<keyword evidence="1" id="KW-1133">Transmembrane helix</keyword>
<dbReference type="EMBL" id="CP003642">
    <property type="protein sequence ID" value="AFZ23737.1"/>
    <property type="molecule type" value="Genomic_DNA"/>
</dbReference>
<reference evidence="2 3" key="1">
    <citation type="submission" date="2012-06" db="EMBL/GenBank/DDBJ databases">
        <title>Finished chromosome of genome of Cylindrospermum stagnale PCC 7417.</title>
        <authorList>
            <consortium name="US DOE Joint Genome Institute"/>
            <person name="Gugger M."/>
            <person name="Coursin T."/>
            <person name="Rippka R."/>
            <person name="Tandeau De Marsac N."/>
            <person name="Huntemann M."/>
            <person name="Wei C.-L."/>
            <person name="Han J."/>
            <person name="Detter J.C."/>
            <person name="Han C."/>
            <person name="Tapia R."/>
            <person name="Chen A."/>
            <person name="Kyrpides N."/>
            <person name="Mavromatis K."/>
            <person name="Markowitz V."/>
            <person name="Szeto E."/>
            <person name="Ivanova N."/>
            <person name="Pagani I."/>
            <person name="Pati A."/>
            <person name="Goodwin L."/>
            <person name="Nordberg H.P."/>
            <person name="Cantor M.N."/>
            <person name="Hua S.X."/>
            <person name="Woyke T."/>
            <person name="Kerfeld C.A."/>
        </authorList>
    </citation>
    <scope>NUCLEOTIDE SEQUENCE [LARGE SCALE GENOMIC DNA]</scope>
    <source>
        <strain evidence="2 3">PCC 7417</strain>
    </source>
</reference>
<evidence type="ECO:0000313" key="2">
    <source>
        <dbReference type="EMBL" id="AFZ23737.1"/>
    </source>
</evidence>
<dbReference type="AlphaFoldDB" id="K9WW47"/>
<keyword evidence="1" id="KW-0472">Membrane</keyword>
<dbReference type="OrthoDB" id="506549at2"/>